<keyword evidence="6" id="KW-1185">Reference proteome</keyword>
<keyword evidence="1 2" id="KW-0694">RNA-binding</keyword>
<feature type="region of interest" description="Disordered" evidence="3">
    <location>
        <begin position="141"/>
        <end position="173"/>
    </location>
</feature>
<dbReference type="InterPro" id="IPR050502">
    <property type="entry name" value="Euk_RNA-bind_prot"/>
</dbReference>
<proteinExistence type="predicted"/>
<dbReference type="Pfam" id="PF00076">
    <property type="entry name" value="RRM_1"/>
    <property type="match status" value="2"/>
</dbReference>
<protein>
    <recommendedName>
        <fullName evidence="4">RRM domain-containing protein</fullName>
    </recommendedName>
</protein>
<feature type="non-terminal residue" evidence="5">
    <location>
        <position position="316"/>
    </location>
</feature>
<evidence type="ECO:0000313" key="5">
    <source>
        <dbReference type="EMBL" id="KAG0653256.1"/>
    </source>
</evidence>
<dbReference type="PANTHER" id="PTHR48025:SF1">
    <property type="entry name" value="RRM DOMAIN-CONTAINING PROTEIN"/>
    <property type="match status" value="1"/>
</dbReference>
<reference evidence="5 6" key="1">
    <citation type="submission" date="2020-11" db="EMBL/GenBank/DDBJ databases">
        <title>Kefir isolates.</title>
        <authorList>
            <person name="Marcisauskas S."/>
            <person name="Kim Y."/>
            <person name="Blasche S."/>
        </authorList>
    </citation>
    <scope>NUCLEOTIDE SEQUENCE [LARGE SCALE GENOMIC DNA]</scope>
    <source>
        <strain evidence="5 6">OG2</strain>
    </source>
</reference>
<evidence type="ECO:0000256" key="2">
    <source>
        <dbReference type="PROSITE-ProRule" id="PRU00176"/>
    </source>
</evidence>
<dbReference type="AlphaFoldDB" id="A0A9P6VSY2"/>
<comment type="caution">
    <text evidence="5">The sequence shown here is derived from an EMBL/GenBank/DDBJ whole genome shotgun (WGS) entry which is preliminary data.</text>
</comment>
<dbReference type="Proteomes" id="UP000750334">
    <property type="component" value="Unassembled WGS sequence"/>
</dbReference>
<evidence type="ECO:0000259" key="4">
    <source>
        <dbReference type="PROSITE" id="PS50102"/>
    </source>
</evidence>
<dbReference type="PANTHER" id="PTHR48025">
    <property type="entry name" value="OS02G0815200 PROTEIN"/>
    <property type="match status" value="1"/>
</dbReference>
<feature type="domain" description="RRM" evidence="4">
    <location>
        <begin position="200"/>
        <end position="284"/>
    </location>
</feature>
<dbReference type="InterPro" id="IPR012677">
    <property type="entry name" value="Nucleotide-bd_a/b_plait_sf"/>
</dbReference>
<accession>A0A9P6VSY2</accession>
<evidence type="ECO:0000256" key="3">
    <source>
        <dbReference type="SAM" id="MobiDB-lite"/>
    </source>
</evidence>
<feature type="non-terminal residue" evidence="5">
    <location>
        <position position="1"/>
    </location>
</feature>
<sequence length="316" mass="35996">FNADNIKNNSGYCFIEFNTHEQASNALMKNGMSIPYYPQRRLKLNWGNSGSHQKHHGGDNSTNYSIFVGDLAPNVTDSQLYELFNNKYPSSIESVKVMIDRITGVSKGYGFVNFSNIESQRRSVIELQGTYLNGRAIKIGSTGQSSSSSQQKGSIDNERNVTKREGNNGMHSNNKTRFSLFMLPVQQLPKLNHMTDPNNTTLYVTKISPYINLEEFQEYFKPFGTIILCEFINTLNGNSNNNYSKMYQQAIIQYKNRYDAEKTMISLQQYPINDIPLQISWGLPISRVYNKDIDAIKLSSSIEPQPAYPRTIYSSY</sequence>
<evidence type="ECO:0000313" key="6">
    <source>
        <dbReference type="Proteomes" id="UP000750334"/>
    </source>
</evidence>
<dbReference type="EMBL" id="PUHR01000475">
    <property type="protein sequence ID" value="KAG0653256.1"/>
    <property type="molecule type" value="Genomic_DNA"/>
</dbReference>
<dbReference type="SMART" id="SM00360">
    <property type="entry name" value="RRM"/>
    <property type="match status" value="2"/>
</dbReference>
<feature type="domain" description="RRM" evidence="4">
    <location>
        <begin position="64"/>
        <end position="144"/>
    </location>
</feature>
<dbReference type="SUPFAM" id="SSF54928">
    <property type="entry name" value="RNA-binding domain, RBD"/>
    <property type="match status" value="2"/>
</dbReference>
<dbReference type="Gene3D" id="3.30.70.330">
    <property type="match status" value="3"/>
</dbReference>
<feature type="compositionally biased region" description="Low complexity" evidence="3">
    <location>
        <begin position="141"/>
        <end position="154"/>
    </location>
</feature>
<dbReference type="InterPro" id="IPR035979">
    <property type="entry name" value="RBD_domain_sf"/>
</dbReference>
<feature type="compositionally biased region" description="Basic and acidic residues" evidence="3">
    <location>
        <begin position="155"/>
        <end position="166"/>
    </location>
</feature>
<dbReference type="PROSITE" id="PS50102">
    <property type="entry name" value="RRM"/>
    <property type="match status" value="2"/>
</dbReference>
<dbReference type="GO" id="GO:0003729">
    <property type="term" value="F:mRNA binding"/>
    <property type="evidence" value="ECO:0007669"/>
    <property type="project" value="TreeGrafter"/>
</dbReference>
<evidence type="ECO:0000256" key="1">
    <source>
        <dbReference type="ARBA" id="ARBA00022884"/>
    </source>
</evidence>
<dbReference type="OrthoDB" id="446113at2759"/>
<gene>
    <name evidence="5" type="ORF">C6P45_004013</name>
</gene>
<name>A0A9P6VSY2_MAUEX</name>
<organism evidence="5 6">
    <name type="scientific">Maudiozyma exigua</name>
    <name type="common">Yeast</name>
    <name type="synonym">Kazachstania exigua</name>
    <dbReference type="NCBI Taxonomy" id="34358"/>
    <lineage>
        <taxon>Eukaryota</taxon>
        <taxon>Fungi</taxon>
        <taxon>Dikarya</taxon>
        <taxon>Ascomycota</taxon>
        <taxon>Saccharomycotina</taxon>
        <taxon>Saccharomycetes</taxon>
        <taxon>Saccharomycetales</taxon>
        <taxon>Saccharomycetaceae</taxon>
        <taxon>Maudiozyma</taxon>
    </lineage>
</organism>
<dbReference type="InterPro" id="IPR000504">
    <property type="entry name" value="RRM_dom"/>
</dbReference>